<dbReference type="EMBL" id="JAIWQS010000010">
    <property type="protein sequence ID" value="KAJ8752529.1"/>
    <property type="molecule type" value="Genomic_DNA"/>
</dbReference>
<dbReference type="CDD" id="cd02980">
    <property type="entry name" value="TRX_Fd_family"/>
    <property type="match status" value="1"/>
</dbReference>
<reference evidence="2 3" key="1">
    <citation type="submission" date="2021-09" db="EMBL/GenBank/DDBJ databases">
        <title>Genomic insights and catalytic innovation underlie evolution of tropane alkaloids biosynthesis.</title>
        <authorList>
            <person name="Wang Y.-J."/>
            <person name="Tian T."/>
            <person name="Huang J.-P."/>
            <person name="Huang S.-X."/>
        </authorList>
    </citation>
    <scope>NUCLEOTIDE SEQUENCE [LARGE SCALE GENOMIC DNA]</scope>
    <source>
        <strain evidence="2">KIB-2018</strain>
        <tissue evidence="2">Leaf</tissue>
    </source>
</reference>
<dbReference type="InterPro" id="IPR011990">
    <property type="entry name" value="TPR-like_helical_dom_sf"/>
</dbReference>
<organism evidence="2 3">
    <name type="scientific">Erythroxylum novogranatense</name>
    <dbReference type="NCBI Taxonomy" id="1862640"/>
    <lineage>
        <taxon>Eukaryota</taxon>
        <taxon>Viridiplantae</taxon>
        <taxon>Streptophyta</taxon>
        <taxon>Embryophyta</taxon>
        <taxon>Tracheophyta</taxon>
        <taxon>Spermatophyta</taxon>
        <taxon>Magnoliopsida</taxon>
        <taxon>eudicotyledons</taxon>
        <taxon>Gunneridae</taxon>
        <taxon>Pentapetalae</taxon>
        <taxon>rosids</taxon>
        <taxon>fabids</taxon>
        <taxon>Malpighiales</taxon>
        <taxon>Erythroxylaceae</taxon>
        <taxon>Erythroxylum</taxon>
    </lineage>
</organism>
<evidence type="ECO:0000313" key="2">
    <source>
        <dbReference type="EMBL" id="KAJ8752529.1"/>
    </source>
</evidence>
<sequence>MNKGGATCVSNNALGHRGLKPLFSTTTICLPHRTKAELEEIRVCTNRTCRRQGAFQTLEVLTALAPPSVSVNSCGCLGICGSGPNIALLPDAVLVSHCGTAARAAQIFSSTDEGDAVRRTLDALYLRQRAQAEIEQANFSLANDLLSQAIDLKPFGGLHIIYRYRSLVRLTVGNYLGALEDAKEALTLAPKYLEGYMCEGDVFMEMEEYDAAKKSYSMCVEIDPSICRSKTFKTRVAKLQEKQKAANVPQDQ</sequence>
<dbReference type="AlphaFoldDB" id="A0AAV8SKF0"/>
<dbReference type="SMART" id="SM00028">
    <property type="entry name" value="TPR"/>
    <property type="match status" value="3"/>
</dbReference>
<feature type="repeat" description="TPR" evidence="1">
    <location>
        <begin position="193"/>
        <end position="226"/>
    </location>
</feature>
<evidence type="ECO:0000256" key="1">
    <source>
        <dbReference type="PROSITE-ProRule" id="PRU00339"/>
    </source>
</evidence>
<keyword evidence="1" id="KW-0802">TPR repeat</keyword>
<dbReference type="SUPFAM" id="SSF48452">
    <property type="entry name" value="TPR-like"/>
    <property type="match status" value="1"/>
</dbReference>
<dbReference type="PANTHER" id="PTHR47682:SF1">
    <property type="entry name" value="TETRATRICOPEPTIDE REPEAT (TPR)-CONTAINING PROTEIN"/>
    <property type="match status" value="1"/>
</dbReference>
<dbReference type="InterPro" id="IPR019734">
    <property type="entry name" value="TPR_rpt"/>
</dbReference>
<accession>A0AAV8SKF0</accession>
<evidence type="ECO:0000313" key="3">
    <source>
        <dbReference type="Proteomes" id="UP001159364"/>
    </source>
</evidence>
<dbReference type="PROSITE" id="PS50005">
    <property type="entry name" value="TPR"/>
    <property type="match status" value="1"/>
</dbReference>
<gene>
    <name evidence="2" type="ORF">K2173_004817</name>
</gene>
<dbReference type="Proteomes" id="UP001159364">
    <property type="component" value="Linkage Group LG10"/>
</dbReference>
<protein>
    <submittedName>
        <fullName evidence="2">Uncharacterized protein</fullName>
    </submittedName>
</protein>
<dbReference type="Gene3D" id="1.25.40.10">
    <property type="entry name" value="Tetratricopeptide repeat domain"/>
    <property type="match status" value="1"/>
</dbReference>
<keyword evidence="3" id="KW-1185">Reference proteome</keyword>
<comment type="caution">
    <text evidence="2">The sequence shown here is derived from an EMBL/GenBank/DDBJ whole genome shotgun (WGS) entry which is preliminary data.</text>
</comment>
<name>A0AAV8SKF0_9ROSI</name>
<dbReference type="Gene3D" id="3.40.30.10">
    <property type="entry name" value="Glutaredoxin"/>
    <property type="match status" value="1"/>
</dbReference>
<dbReference type="SUPFAM" id="SSF52833">
    <property type="entry name" value="Thioredoxin-like"/>
    <property type="match status" value="1"/>
</dbReference>
<proteinExistence type="predicted"/>
<dbReference type="PANTHER" id="PTHR47682">
    <property type="entry name" value="TETRATRICOPEPTIDE REPEAT (TPR)-CONTAINING PROTEIN"/>
    <property type="match status" value="1"/>
</dbReference>
<dbReference type="InterPro" id="IPR036249">
    <property type="entry name" value="Thioredoxin-like_sf"/>
</dbReference>